<dbReference type="RefSeq" id="WP_311706942.1">
    <property type="nucleotide sequence ID" value="NZ_JAVREL010000016.1"/>
</dbReference>
<name>A0ABU2MXQ9_9ACTN</name>
<organism evidence="3 4">
    <name type="scientific">Streptomyces litchfieldiae</name>
    <dbReference type="NCBI Taxonomy" id="3075543"/>
    <lineage>
        <taxon>Bacteria</taxon>
        <taxon>Bacillati</taxon>
        <taxon>Actinomycetota</taxon>
        <taxon>Actinomycetes</taxon>
        <taxon>Kitasatosporales</taxon>
        <taxon>Streptomycetaceae</taxon>
        <taxon>Streptomyces</taxon>
    </lineage>
</organism>
<reference evidence="4" key="1">
    <citation type="submission" date="2023-07" db="EMBL/GenBank/DDBJ databases">
        <title>30 novel species of actinomycetes from the DSMZ collection.</title>
        <authorList>
            <person name="Nouioui I."/>
        </authorList>
    </citation>
    <scope>NUCLEOTIDE SEQUENCE [LARGE SCALE GENOMIC DNA]</scope>
    <source>
        <strain evidence="4">DSM 44938</strain>
    </source>
</reference>
<dbReference type="SUPFAM" id="SSF54001">
    <property type="entry name" value="Cysteine proteinases"/>
    <property type="match status" value="1"/>
</dbReference>
<dbReference type="InterPro" id="IPR001447">
    <property type="entry name" value="Arylamine_N-AcTrfase"/>
</dbReference>
<dbReference type="Gene3D" id="2.40.128.150">
    <property type="entry name" value="Cysteine proteinases"/>
    <property type="match status" value="1"/>
</dbReference>
<dbReference type="PANTHER" id="PTHR11786">
    <property type="entry name" value="N-HYDROXYARYLAMINE O-ACETYLTRANSFERASE"/>
    <property type="match status" value="1"/>
</dbReference>
<gene>
    <name evidence="3" type="ORF">RM590_24930</name>
</gene>
<sequence>MSAEETLPAASPDSSNDWGTESIDPDAYLRRIGYDGPRDATRETFLALHRAHRGTIAFENIDVVLERGVSLDMTDLQRKLVTAGRGGYCYEHNLLFAGVLERFGFRVSRQLARVRRGTRQLRYRAHAALVVTVGNEPWLADVGFGDEGLIEPIPLFPGSIAKAGDWTWRVVREADQWLLQSLHPDDWFDLYSFRDERHFAVDFEATNYYTTHSTRSTFVGKLIVMRGTENVRYLLRERQFVTSYPDGRTERVEKTDAQAVQVLRDVFDIRLTPEEASLLRQHLAAS</sequence>
<dbReference type="EMBL" id="JAVREL010000016">
    <property type="protein sequence ID" value="MDT0345809.1"/>
    <property type="molecule type" value="Genomic_DNA"/>
</dbReference>
<proteinExistence type="inferred from homology"/>
<keyword evidence="4" id="KW-1185">Reference proteome</keyword>
<dbReference type="Pfam" id="PF00797">
    <property type="entry name" value="Acetyltransf_2"/>
    <property type="match status" value="1"/>
</dbReference>
<dbReference type="InterPro" id="IPR038765">
    <property type="entry name" value="Papain-like_cys_pep_sf"/>
</dbReference>
<accession>A0ABU2MXQ9</accession>
<comment type="caution">
    <text evidence="3">The sequence shown here is derived from an EMBL/GenBank/DDBJ whole genome shotgun (WGS) entry which is preliminary data.</text>
</comment>
<protein>
    <submittedName>
        <fullName evidence="3">Arylamine N-acetyltransferase</fullName>
    </submittedName>
</protein>
<comment type="similarity">
    <text evidence="1">Belongs to the arylamine N-acetyltransferase family.</text>
</comment>
<dbReference type="Proteomes" id="UP001183246">
    <property type="component" value="Unassembled WGS sequence"/>
</dbReference>
<evidence type="ECO:0000256" key="2">
    <source>
        <dbReference type="SAM" id="MobiDB-lite"/>
    </source>
</evidence>
<evidence type="ECO:0000313" key="3">
    <source>
        <dbReference type="EMBL" id="MDT0345809.1"/>
    </source>
</evidence>
<evidence type="ECO:0000256" key="1">
    <source>
        <dbReference type="ARBA" id="ARBA00006547"/>
    </source>
</evidence>
<feature type="region of interest" description="Disordered" evidence="2">
    <location>
        <begin position="1"/>
        <end position="22"/>
    </location>
</feature>
<evidence type="ECO:0000313" key="4">
    <source>
        <dbReference type="Proteomes" id="UP001183246"/>
    </source>
</evidence>
<dbReference type="Gene3D" id="3.30.2140.10">
    <property type="entry name" value="Arylamine N-acetyltransferase"/>
    <property type="match status" value="1"/>
</dbReference>
<dbReference type="PANTHER" id="PTHR11786:SF0">
    <property type="entry name" value="ARYLAMINE N-ACETYLTRANSFERASE 4-RELATED"/>
    <property type="match status" value="1"/>
</dbReference>